<proteinExistence type="predicted"/>
<gene>
    <name evidence="3" type="ORF">GCM10025863_12550</name>
</gene>
<feature type="transmembrane region" description="Helical" evidence="2">
    <location>
        <begin position="95"/>
        <end position="122"/>
    </location>
</feature>
<accession>A0ABM8FSJ4</accession>
<dbReference type="Pfam" id="PF18936">
    <property type="entry name" value="DUF5684"/>
    <property type="match status" value="1"/>
</dbReference>
<dbReference type="EMBL" id="AP027728">
    <property type="protein sequence ID" value="BDZ38641.1"/>
    <property type="molecule type" value="Genomic_DNA"/>
</dbReference>
<feature type="compositionally biased region" description="Low complexity" evidence="1">
    <location>
        <begin position="190"/>
        <end position="200"/>
    </location>
</feature>
<evidence type="ECO:0000313" key="3">
    <source>
        <dbReference type="EMBL" id="BDZ38641.1"/>
    </source>
</evidence>
<feature type="transmembrane region" description="Helical" evidence="2">
    <location>
        <begin position="134"/>
        <end position="153"/>
    </location>
</feature>
<reference evidence="4" key="1">
    <citation type="journal article" date="2019" name="Int. J. Syst. Evol. Microbiol.">
        <title>The Global Catalogue of Microorganisms (GCM) 10K type strain sequencing project: providing services to taxonomists for standard genome sequencing and annotation.</title>
        <authorList>
            <consortium name="The Broad Institute Genomics Platform"/>
            <consortium name="The Broad Institute Genome Sequencing Center for Infectious Disease"/>
            <person name="Wu L."/>
            <person name="Ma J."/>
        </authorList>
    </citation>
    <scope>NUCLEOTIDE SEQUENCE [LARGE SCALE GENOMIC DNA]</scope>
    <source>
        <strain evidence="4">NBRC 106310</strain>
    </source>
</reference>
<evidence type="ECO:0000313" key="4">
    <source>
        <dbReference type="Proteomes" id="UP001321543"/>
    </source>
</evidence>
<feature type="transmembrane region" description="Helical" evidence="2">
    <location>
        <begin position="73"/>
        <end position="89"/>
    </location>
</feature>
<feature type="transmembrane region" description="Helical" evidence="2">
    <location>
        <begin position="37"/>
        <end position="61"/>
    </location>
</feature>
<keyword evidence="2" id="KW-1133">Transmembrane helix</keyword>
<keyword evidence="4" id="KW-1185">Reference proteome</keyword>
<keyword evidence="2" id="KW-0472">Membrane</keyword>
<evidence type="ECO:0000256" key="2">
    <source>
        <dbReference type="SAM" id="Phobius"/>
    </source>
</evidence>
<organism evidence="3 4">
    <name type="scientific">Microbacterium suwonense</name>
    <dbReference type="NCBI Taxonomy" id="683047"/>
    <lineage>
        <taxon>Bacteria</taxon>
        <taxon>Bacillati</taxon>
        <taxon>Actinomycetota</taxon>
        <taxon>Actinomycetes</taxon>
        <taxon>Micrococcales</taxon>
        <taxon>Microbacteriaceae</taxon>
        <taxon>Microbacterium</taxon>
    </lineage>
</organism>
<name>A0ABM8FSJ4_9MICO</name>
<protein>
    <recommendedName>
        <fullName evidence="5">Large exoprotein</fullName>
    </recommendedName>
</protein>
<evidence type="ECO:0000256" key="1">
    <source>
        <dbReference type="SAM" id="MobiDB-lite"/>
    </source>
</evidence>
<dbReference type="Proteomes" id="UP001321543">
    <property type="component" value="Chromosome"/>
</dbReference>
<sequence>MCDSYGFATEDEIRPRYRRNVGLMYDDYGYGMYGAGWLLAMMLPLLLLGPILYAVTAWFLMKIFEKAGVQGKWRAWVPFYNIMIFFKLGDVSPWLVFGVLLTWIPVLGWLVSIGVGVMGILAAYRIGQKLQKDGAWIVLYILVAPVWLGILAFDSSRWNVSIPAAAWAGNSFLADRTVWDGIPVQPNNAAPAPGYGAPQGYQPPAPGGYPPQGYGAPGQPQPGYGQPQQPGYAAPGAPVPPPAQPGAPVPPPAAPPAQPGAPVPPPATPPAPPAAPDAEPPADPTQPPA</sequence>
<feature type="compositionally biased region" description="Pro residues" evidence="1">
    <location>
        <begin position="237"/>
        <end position="289"/>
    </location>
</feature>
<dbReference type="InterPro" id="IPR043739">
    <property type="entry name" value="DUF5684"/>
</dbReference>
<keyword evidence="2" id="KW-0812">Transmembrane</keyword>
<evidence type="ECO:0008006" key="5">
    <source>
        <dbReference type="Google" id="ProtNLM"/>
    </source>
</evidence>
<feature type="compositionally biased region" description="Low complexity" evidence="1">
    <location>
        <begin position="211"/>
        <end position="236"/>
    </location>
</feature>
<feature type="region of interest" description="Disordered" evidence="1">
    <location>
        <begin position="190"/>
        <end position="289"/>
    </location>
</feature>